<evidence type="ECO:0000256" key="1">
    <source>
        <dbReference type="ARBA" id="ARBA00022741"/>
    </source>
</evidence>
<dbReference type="InterPro" id="IPR000432">
    <property type="entry name" value="DNA_mismatch_repair_MutS_C"/>
</dbReference>
<dbReference type="Pfam" id="PF00488">
    <property type="entry name" value="MutS_V"/>
    <property type="match status" value="1"/>
</dbReference>
<evidence type="ECO:0000256" key="2">
    <source>
        <dbReference type="ARBA" id="ARBA00022840"/>
    </source>
</evidence>
<organism evidence="6 7">
    <name type="scientific">Anaeromyxobacter oryzae</name>
    <dbReference type="NCBI Taxonomy" id="2918170"/>
    <lineage>
        <taxon>Bacteria</taxon>
        <taxon>Pseudomonadati</taxon>
        <taxon>Myxococcota</taxon>
        <taxon>Myxococcia</taxon>
        <taxon>Myxococcales</taxon>
        <taxon>Cystobacterineae</taxon>
        <taxon>Anaeromyxobacteraceae</taxon>
        <taxon>Anaeromyxobacter</taxon>
    </lineage>
</organism>
<feature type="domain" description="DNA mismatch repair proteins mutS family" evidence="5">
    <location>
        <begin position="418"/>
        <end position="593"/>
    </location>
</feature>
<feature type="transmembrane region" description="Helical" evidence="4">
    <location>
        <begin position="29"/>
        <end position="49"/>
    </location>
</feature>
<dbReference type="Proteomes" id="UP001162891">
    <property type="component" value="Chromosome"/>
</dbReference>
<evidence type="ECO:0000313" key="7">
    <source>
        <dbReference type="Proteomes" id="UP001162891"/>
    </source>
</evidence>
<sequence>MTLEPHAELARRLDDRRARVARLDRADAWVARGRLAVFLAALAVAALAWGARALSAWWLLAPAVAFAVLAVRHDRVFRAREQARRAVAFHEAALARIDGRFAGRGVSGERFADPGHPYAADLDLFGAGGLFELLCAARTGPGEERLAAWLLAPAAADVVRARQRAVAALAPRLDLREDLAVLGDDVRAGVDAATLAAWGTGRGGLPPHVVPIALVLAGAGVAALWGWLAGHGALPLVAVLLLAWGFRRTVQAPVARVLGALGRPAAELQVLALLLARLEREPLDEPRLAELQARLRAPAPASTRIATLVRIAMRIEWAHNQLFAPVAFLLQWTPLHAALVERWRSANGAAVAGWLDAVAELEALSSLAGHAYEQAGTTFPEVLDLGPDRGASIAGEALRHPLLRAAVPNDVTLGGAGPRVLLVSGSNMSGKSTYLRTIGVNVVLALAGAKVHAARLALTPVHAGATLRIQDSLQAGKSRFYAEITRLKELADLAAGPFPLLFLLDEILHGTNSHDRRIGAEAIVRGLLDRGAIGLVTTHDLALTELAGAGAVLANAHFEDQVRDGEIAFDYRLRPGVVQHSNALALMRAVGLRV</sequence>
<feature type="transmembrane region" description="Helical" evidence="4">
    <location>
        <begin position="55"/>
        <end position="71"/>
    </location>
</feature>
<evidence type="ECO:0000256" key="3">
    <source>
        <dbReference type="ARBA" id="ARBA00023125"/>
    </source>
</evidence>
<name>A0ABN6N120_9BACT</name>
<keyword evidence="7" id="KW-1185">Reference proteome</keyword>
<keyword evidence="2" id="KW-0067">ATP-binding</keyword>
<keyword evidence="4" id="KW-0812">Transmembrane</keyword>
<dbReference type="SUPFAM" id="SSF52540">
    <property type="entry name" value="P-loop containing nucleoside triphosphate hydrolases"/>
    <property type="match status" value="1"/>
</dbReference>
<keyword evidence="1" id="KW-0547">Nucleotide-binding</keyword>
<gene>
    <name evidence="6" type="ORF">AMOR_52610</name>
</gene>
<evidence type="ECO:0000256" key="4">
    <source>
        <dbReference type="SAM" id="Phobius"/>
    </source>
</evidence>
<dbReference type="InterPro" id="IPR045076">
    <property type="entry name" value="MutS"/>
</dbReference>
<evidence type="ECO:0000313" key="6">
    <source>
        <dbReference type="EMBL" id="BDG06265.1"/>
    </source>
</evidence>
<dbReference type="PANTHER" id="PTHR11361">
    <property type="entry name" value="DNA MISMATCH REPAIR PROTEIN MUTS FAMILY MEMBER"/>
    <property type="match status" value="1"/>
</dbReference>
<accession>A0ABN6N120</accession>
<dbReference type="RefSeq" id="WP_248355715.1">
    <property type="nucleotide sequence ID" value="NZ_AP025591.1"/>
</dbReference>
<dbReference type="EMBL" id="AP025591">
    <property type="protein sequence ID" value="BDG06265.1"/>
    <property type="molecule type" value="Genomic_DNA"/>
</dbReference>
<dbReference type="SMART" id="SM00534">
    <property type="entry name" value="MUTSac"/>
    <property type="match status" value="1"/>
</dbReference>
<reference evidence="7" key="1">
    <citation type="journal article" date="2022" name="Int. J. Syst. Evol. Microbiol.">
        <title>Anaeromyxobacter oryzae sp. nov., Anaeromyxobacter diazotrophicus sp. nov. and Anaeromyxobacter paludicola sp. nov., isolated from paddy soils.</title>
        <authorList>
            <person name="Itoh H."/>
            <person name="Xu Z."/>
            <person name="Mise K."/>
            <person name="Masuda Y."/>
            <person name="Ushijima N."/>
            <person name="Hayakawa C."/>
            <person name="Shiratori Y."/>
            <person name="Senoo K."/>
        </authorList>
    </citation>
    <scope>NUCLEOTIDE SEQUENCE [LARGE SCALE GENOMIC DNA]</scope>
    <source>
        <strain evidence="7">Red232</strain>
    </source>
</reference>
<feature type="transmembrane region" description="Helical" evidence="4">
    <location>
        <begin position="233"/>
        <end position="250"/>
    </location>
</feature>
<keyword evidence="4" id="KW-0472">Membrane</keyword>
<evidence type="ECO:0000259" key="5">
    <source>
        <dbReference type="SMART" id="SM00534"/>
    </source>
</evidence>
<keyword evidence="3" id="KW-0238">DNA-binding</keyword>
<keyword evidence="4" id="KW-1133">Transmembrane helix</keyword>
<protein>
    <submittedName>
        <fullName evidence="6">DNA mismatch repair protein</fullName>
    </submittedName>
</protein>
<proteinExistence type="predicted"/>
<dbReference type="InterPro" id="IPR027417">
    <property type="entry name" value="P-loop_NTPase"/>
</dbReference>
<dbReference type="PANTHER" id="PTHR11361:SF99">
    <property type="entry name" value="DNA MISMATCH REPAIR PROTEIN"/>
    <property type="match status" value="1"/>
</dbReference>
<dbReference type="Gene3D" id="3.40.50.300">
    <property type="entry name" value="P-loop containing nucleotide triphosphate hydrolases"/>
    <property type="match status" value="1"/>
</dbReference>